<dbReference type="EMBL" id="JABBWE010000080">
    <property type="protein sequence ID" value="KAG1787378.1"/>
    <property type="molecule type" value="Genomic_DNA"/>
</dbReference>
<feature type="domain" description="CHAT" evidence="1">
    <location>
        <begin position="126"/>
        <end position="207"/>
    </location>
</feature>
<keyword evidence="3" id="KW-1185">Reference proteome</keyword>
<reference evidence="2" key="1">
    <citation type="journal article" date="2020" name="New Phytol.">
        <title>Comparative genomics reveals dynamic genome evolution in host specialist ectomycorrhizal fungi.</title>
        <authorList>
            <person name="Lofgren L.A."/>
            <person name="Nguyen N.H."/>
            <person name="Vilgalys R."/>
            <person name="Ruytinx J."/>
            <person name="Liao H.L."/>
            <person name="Branco S."/>
            <person name="Kuo A."/>
            <person name="LaButti K."/>
            <person name="Lipzen A."/>
            <person name="Andreopoulos W."/>
            <person name="Pangilinan J."/>
            <person name="Riley R."/>
            <person name="Hundley H."/>
            <person name="Na H."/>
            <person name="Barry K."/>
            <person name="Grigoriev I.V."/>
            <person name="Stajich J.E."/>
            <person name="Kennedy P.G."/>
        </authorList>
    </citation>
    <scope>NUCLEOTIDE SEQUENCE</scope>
    <source>
        <strain evidence="2">S12</strain>
    </source>
</reference>
<name>A0A9P7AFH6_9AGAM</name>
<sequence>MNPGESRTDLIVLLQMIWDQNMLRIVNVLEHVLKLKRRSRIWLCPTAAFTLHAAHPFQTKADRSVKEPCLEDLYICSYMPTLLALIRSRQLMKKRVPPSFVAIGQGQPSAGKGKVLLAVDSELELTHKLVLATANHTTISGDKVTRASALEAEYAEFAFLSACHTAVGEEMPDEVIHLAAGIQFSGFKNVVGTLWEVDDAVAKDVVEAWALKRATHAVKTKVPLEQRMIELVVLVHRGHAMDPRLCKTQTGPEGKINFVSLGDRTLAR</sequence>
<dbReference type="Pfam" id="PF12770">
    <property type="entry name" value="CHAT"/>
    <property type="match status" value="1"/>
</dbReference>
<dbReference type="AlphaFoldDB" id="A0A9P7AFH6"/>
<dbReference type="InterPro" id="IPR024983">
    <property type="entry name" value="CHAT_dom"/>
</dbReference>
<protein>
    <recommendedName>
        <fullName evidence="1">CHAT domain-containing protein</fullName>
    </recommendedName>
</protein>
<gene>
    <name evidence="2" type="ORF">HD556DRAFT_1312835</name>
</gene>
<dbReference type="RefSeq" id="XP_041154733.1">
    <property type="nucleotide sequence ID" value="XM_041300724.1"/>
</dbReference>
<evidence type="ECO:0000313" key="3">
    <source>
        <dbReference type="Proteomes" id="UP000719766"/>
    </source>
</evidence>
<organism evidence="2 3">
    <name type="scientific">Suillus plorans</name>
    <dbReference type="NCBI Taxonomy" id="116603"/>
    <lineage>
        <taxon>Eukaryota</taxon>
        <taxon>Fungi</taxon>
        <taxon>Dikarya</taxon>
        <taxon>Basidiomycota</taxon>
        <taxon>Agaricomycotina</taxon>
        <taxon>Agaricomycetes</taxon>
        <taxon>Agaricomycetidae</taxon>
        <taxon>Boletales</taxon>
        <taxon>Suillineae</taxon>
        <taxon>Suillaceae</taxon>
        <taxon>Suillus</taxon>
    </lineage>
</organism>
<proteinExistence type="predicted"/>
<comment type="caution">
    <text evidence="2">The sequence shown here is derived from an EMBL/GenBank/DDBJ whole genome shotgun (WGS) entry which is preliminary data.</text>
</comment>
<evidence type="ECO:0000259" key="1">
    <source>
        <dbReference type="Pfam" id="PF12770"/>
    </source>
</evidence>
<dbReference type="Proteomes" id="UP000719766">
    <property type="component" value="Unassembled WGS sequence"/>
</dbReference>
<accession>A0A9P7AFH6</accession>
<dbReference type="GeneID" id="64594488"/>
<dbReference type="OrthoDB" id="2676689at2759"/>
<evidence type="ECO:0000313" key="2">
    <source>
        <dbReference type="EMBL" id="KAG1787378.1"/>
    </source>
</evidence>